<dbReference type="SUPFAM" id="SSF46955">
    <property type="entry name" value="Putative DNA-binding domain"/>
    <property type="match status" value="1"/>
</dbReference>
<dbReference type="Pfam" id="PF00239">
    <property type="entry name" value="Resolvase"/>
    <property type="match status" value="1"/>
</dbReference>
<dbReference type="PROSITE" id="PS50937">
    <property type="entry name" value="HTH_MERR_2"/>
    <property type="match status" value="1"/>
</dbReference>
<dbReference type="GO" id="GO:0000150">
    <property type="term" value="F:DNA strand exchange activity"/>
    <property type="evidence" value="ECO:0007669"/>
    <property type="project" value="InterPro"/>
</dbReference>
<feature type="domain" description="HTH merR-type" evidence="2">
    <location>
        <begin position="8"/>
        <end position="45"/>
    </location>
</feature>
<evidence type="ECO:0000313" key="4">
    <source>
        <dbReference type="EMBL" id="PSR20963.1"/>
    </source>
</evidence>
<feature type="compositionally biased region" description="Basic and acidic residues" evidence="1">
    <location>
        <begin position="33"/>
        <end position="46"/>
    </location>
</feature>
<proteinExistence type="predicted"/>
<dbReference type="SUPFAM" id="SSF53041">
    <property type="entry name" value="Resolvase-like"/>
    <property type="match status" value="1"/>
</dbReference>
<gene>
    <name evidence="4" type="ORF">C7B45_12770</name>
</gene>
<dbReference type="Gene3D" id="1.10.1660.10">
    <property type="match status" value="1"/>
</dbReference>
<reference evidence="4 5" key="1">
    <citation type="journal article" date="2014" name="BMC Genomics">
        <title>Comparison of environmental and isolate Sulfobacillus genomes reveals diverse carbon, sulfur, nitrogen, and hydrogen metabolisms.</title>
        <authorList>
            <person name="Justice N.B."/>
            <person name="Norman A."/>
            <person name="Brown C.T."/>
            <person name="Singh A."/>
            <person name="Thomas B.C."/>
            <person name="Banfield J.F."/>
        </authorList>
    </citation>
    <scope>NUCLEOTIDE SEQUENCE [LARGE SCALE GENOMIC DNA]</scope>
    <source>
        <strain evidence="4">AMDSBA3</strain>
    </source>
</reference>
<dbReference type="InterPro" id="IPR006119">
    <property type="entry name" value="Resolv_N"/>
</dbReference>
<dbReference type="InterPro" id="IPR051491">
    <property type="entry name" value="Recombinase/Transposase-rel"/>
</dbReference>
<evidence type="ECO:0000259" key="2">
    <source>
        <dbReference type="PROSITE" id="PS50937"/>
    </source>
</evidence>
<dbReference type="SMART" id="SM00857">
    <property type="entry name" value="Resolvase"/>
    <property type="match status" value="1"/>
</dbReference>
<dbReference type="PANTHER" id="PTHR36172">
    <property type="match status" value="1"/>
</dbReference>
<dbReference type="NCBIfam" id="NF033518">
    <property type="entry name" value="transpos_IS607"/>
    <property type="match status" value="1"/>
</dbReference>
<dbReference type="InterPro" id="IPR009061">
    <property type="entry name" value="DNA-bd_dom_put_sf"/>
</dbReference>
<dbReference type="GO" id="GO:0003677">
    <property type="term" value="F:DNA binding"/>
    <property type="evidence" value="ECO:0007669"/>
    <property type="project" value="InterPro"/>
</dbReference>
<dbReference type="Gene3D" id="1.10.287.2170">
    <property type="match status" value="1"/>
</dbReference>
<organism evidence="4 5">
    <name type="scientific">Sulfobacillus acidophilus</name>
    <dbReference type="NCBI Taxonomy" id="53633"/>
    <lineage>
        <taxon>Bacteria</taxon>
        <taxon>Bacillati</taxon>
        <taxon>Bacillota</taxon>
        <taxon>Clostridia</taxon>
        <taxon>Eubacteriales</taxon>
        <taxon>Clostridiales Family XVII. Incertae Sedis</taxon>
        <taxon>Sulfobacillus</taxon>
    </lineage>
</organism>
<dbReference type="InterPro" id="IPR036162">
    <property type="entry name" value="Resolvase-like_N_sf"/>
</dbReference>
<dbReference type="EMBL" id="PXYV01000046">
    <property type="protein sequence ID" value="PSR20963.1"/>
    <property type="molecule type" value="Genomic_DNA"/>
</dbReference>
<name>A0A2T2WFG1_9FIRM</name>
<feature type="region of interest" description="Disordered" evidence="1">
    <location>
        <begin position="33"/>
        <end position="59"/>
    </location>
</feature>
<evidence type="ECO:0000259" key="3">
    <source>
        <dbReference type="PROSITE" id="PS51736"/>
    </source>
</evidence>
<dbReference type="GO" id="GO:0006355">
    <property type="term" value="P:regulation of DNA-templated transcription"/>
    <property type="evidence" value="ECO:0007669"/>
    <property type="project" value="InterPro"/>
</dbReference>
<dbReference type="Gene3D" id="3.40.50.1390">
    <property type="entry name" value="Resolvase, N-terminal catalytic domain"/>
    <property type="match status" value="1"/>
</dbReference>
<protein>
    <submittedName>
        <fullName evidence="4">IS607 family transposase</fullName>
    </submittedName>
</protein>
<dbReference type="Pfam" id="PF00376">
    <property type="entry name" value="MerR"/>
    <property type="match status" value="1"/>
</dbReference>
<dbReference type="Proteomes" id="UP000241848">
    <property type="component" value="Unassembled WGS sequence"/>
</dbReference>
<dbReference type="InterPro" id="IPR000551">
    <property type="entry name" value="MerR-type_HTH_dom"/>
</dbReference>
<evidence type="ECO:0000256" key="1">
    <source>
        <dbReference type="SAM" id="MobiDB-lite"/>
    </source>
</evidence>
<evidence type="ECO:0000313" key="5">
    <source>
        <dbReference type="Proteomes" id="UP000241848"/>
    </source>
</evidence>
<dbReference type="InterPro" id="IPR048046">
    <property type="entry name" value="Transpos_IS607"/>
</dbReference>
<dbReference type="CDD" id="cd04762">
    <property type="entry name" value="HTH_MerR-trunc"/>
    <property type="match status" value="1"/>
</dbReference>
<feature type="domain" description="Resolvase/invertase-type recombinase catalytic" evidence="3">
    <location>
        <begin position="62"/>
        <end position="205"/>
    </location>
</feature>
<comment type="caution">
    <text evidence="4">The sequence shown here is derived from an EMBL/GenBank/DDBJ whole genome shotgun (WGS) entry which is preliminary data.</text>
</comment>
<dbReference type="AlphaFoldDB" id="A0A2T2WFG1"/>
<dbReference type="CDD" id="cd03769">
    <property type="entry name" value="SR_IS607_transposase_like"/>
    <property type="match status" value="1"/>
</dbReference>
<dbReference type="PANTHER" id="PTHR36172:SF1">
    <property type="entry name" value="RESOLVASE-RELATED"/>
    <property type="match status" value="1"/>
</dbReference>
<sequence length="209" mass="23823">MERNLVNIRDAAQFLGVTPTTLRRWEREGRLLPDVRTPGGERRYDLSRSQSMVQHSKSRDRKTVAYARVSRHDQQEELRRQQDVLEQYCTAQGWTFEVVAEVGSGVSVHTKGLTQLINDIVSDRVGRLVVTHKDRLLRLGVELVLTICEAKHVEVVILNPDHEMIPVDELAHDMLEILTIFSARLYGSRSDEIQKLLNSLTRAVGESVS</sequence>
<dbReference type="PROSITE" id="PS51736">
    <property type="entry name" value="RECOMBINASES_3"/>
    <property type="match status" value="1"/>
</dbReference>
<accession>A0A2T2WFG1</accession>
<dbReference type="InterPro" id="IPR041718">
    <property type="entry name" value="IS607_transposase-like"/>
</dbReference>